<evidence type="ECO:0000313" key="3">
    <source>
        <dbReference type="EMBL" id="MST74701.1"/>
    </source>
</evidence>
<dbReference type="InterPro" id="IPR013762">
    <property type="entry name" value="Integrase-like_cat_sf"/>
</dbReference>
<dbReference type="GO" id="GO:0003677">
    <property type="term" value="F:DNA binding"/>
    <property type="evidence" value="ECO:0007669"/>
    <property type="project" value="InterPro"/>
</dbReference>
<dbReference type="RefSeq" id="WP_154429668.1">
    <property type="nucleotide sequence ID" value="NZ_VUNI01000008.1"/>
</dbReference>
<dbReference type="GO" id="GO:0015074">
    <property type="term" value="P:DNA integration"/>
    <property type="evidence" value="ECO:0007669"/>
    <property type="project" value="InterPro"/>
</dbReference>
<dbReference type="EMBL" id="VUNI01000008">
    <property type="protein sequence ID" value="MST74701.1"/>
    <property type="molecule type" value="Genomic_DNA"/>
</dbReference>
<organism evidence="3 4">
    <name type="scientific">Roseburia porci</name>
    <dbReference type="NCBI Taxonomy" id="2605790"/>
    <lineage>
        <taxon>Bacteria</taxon>
        <taxon>Bacillati</taxon>
        <taxon>Bacillota</taxon>
        <taxon>Clostridia</taxon>
        <taxon>Lachnospirales</taxon>
        <taxon>Lachnospiraceae</taxon>
        <taxon>Roseburia</taxon>
    </lineage>
</organism>
<dbReference type="Gene3D" id="1.10.443.10">
    <property type="entry name" value="Intergrase catalytic core"/>
    <property type="match status" value="1"/>
</dbReference>
<keyword evidence="4" id="KW-1185">Reference proteome</keyword>
<feature type="domain" description="Tyr recombinase" evidence="2">
    <location>
        <begin position="3"/>
        <end position="192"/>
    </location>
</feature>
<reference evidence="3 4" key="1">
    <citation type="submission" date="2019-08" db="EMBL/GenBank/DDBJ databases">
        <title>In-depth cultivation of the pig gut microbiome towards novel bacterial diversity and tailored functional studies.</title>
        <authorList>
            <person name="Wylensek D."/>
            <person name="Hitch T.C.A."/>
            <person name="Clavel T."/>
        </authorList>
    </citation>
    <scope>NUCLEOTIDE SEQUENCE [LARGE SCALE GENOMIC DNA]</scope>
    <source>
        <strain evidence="3 4">MUC/MUC-530-WT-4D</strain>
    </source>
</reference>
<keyword evidence="1" id="KW-0233">DNA recombination</keyword>
<dbReference type="InterPro" id="IPR050090">
    <property type="entry name" value="Tyrosine_recombinase_XerCD"/>
</dbReference>
<dbReference type="InterPro" id="IPR002104">
    <property type="entry name" value="Integrase_catalytic"/>
</dbReference>
<dbReference type="PANTHER" id="PTHR30349">
    <property type="entry name" value="PHAGE INTEGRASE-RELATED"/>
    <property type="match status" value="1"/>
</dbReference>
<dbReference type="GO" id="GO:0006310">
    <property type="term" value="P:DNA recombination"/>
    <property type="evidence" value="ECO:0007669"/>
    <property type="project" value="UniProtKB-KW"/>
</dbReference>
<evidence type="ECO:0000256" key="1">
    <source>
        <dbReference type="ARBA" id="ARBA00023172"/>
    </source>
</evidence>
<dbReference type="Pfam" id="PF00589">
    <property type="entry name" value="Phage_integrase"/>
    <property type="match status" value="1"/>
</dbReference>
<accession>A0A6L5YSQ2</accession>
<dbReference type="InterPro" id="IPR011010">
    <property type="entry name" value="DNA_brk_join_enz"/>
</dbReference>
<gene>
    <name evidence="3" type="ORF">FYJ75_06550</name>
</gene>
<dbReference type="SUPFAM" id="SSF56349">
    <property type="entry name" value="DNA breaking-rejoining enzymes"/>
    <property type="match status" value="1"/>
</dbReference>
<name>A0A6L5YSQ2_9FIRM</name>
<evidence type="ECO:0000259" key="2">
    <source>
        <dbReference type="PROSITE" id="PS51898"/>
    </source>
</evidence>
<comment type="caution">
    <text evidence="3">The sequence shown here is derived from an EMBL/GenBank/DDBJ whole genome shotgun (WGS) entry which is preliminary data.</text>
</comment>
<dbReference type="AlphaFoldDB" id="A0A6L5YSQ2"/>
<sequence>MNTSQPIRTKQELEQFMNYYKKVQPHPRNRLLIVMGLNTALRISDLLSLRWRDVYDPGSGIWKDHILLIEAKTGKASSIYMNEHIKNALSTYKKECAAKTDQPLTGQEYLFPGKTKKPISRVQAYRIIRKAAEACNLKGVISPHSLRKTFGYHAWKQGTSPVLLMDIYHHSSYRITKRYLGIEQDDRDEVFRNVCL</sequence>
<dbReference type="PROSITE" id="PS51898">
    <property type="entry name" value="TYR_RECOMBINASE"/>
    <property type="match status" value="1"/>
</dbReference>
<protein>
    <submittedName>
        <fullName evidence="3">Tyrosine-type recombinase/integrase</fullName>
    </submittedName>
</protein>
<dbReference type="Proteomes" id="UP000474024">
    <property type="component" value="Unassembled WGS sequence"/>
</dbReference>
<evidence type="ECO:0000313" key="4">
    <source>
        <dbReference type="Proteomes" id="UP000474024"/>
    </source>
</evidence>
<dbReference type="PANTHER" id="PTHR30349:SF82">
    <property type="entry name" value="INTEGRASE_RECOMBINASE YOEC-RELATED"/>
    <property type="match status" value="1"/>
</dbReference>
<proteinExistence type="predicted"/>